<reference evidence="5" key="3">
    <citation type="submission" date="2020-12" db="UniProtKB">
        <authorList>
            <consortium name="EnsemblPlants"/>
        </authorList>
    </citation>
    <scope>IDENTIFICATION</scope>
</reference>
<accession>A0A2K1K8M9</accession>
<keyword evidence="6" id="KW-1185">Reference proteome</keyword>
<keyword evidence="1" id="KW-0649">Protein kinase inhibitor</keyword>
<evidence type="ECO:0000313" key="5">
    <source>
        <dbReference type="EnsemblPlants" id="PAC:32964038.CDS.1"/>
    </source>
</evidence>
<organism evidence="4">
    <name type="scientific">Physcomitrium patens</name>
    <name type="common">Spreading-leaved earth moss</name>
    <name type="synonym">Physcomitrella patens</name>
    <dbReference type="NCBI Taxonomy" id="3218"/>
    <lineage>
        <taxon>Eukaryota</taxon>
        <taxon>Viridiplantae</taxon>
        <taxon>Streptophyta</taxon>
        <taxon>Embryophyta</taxon>
        <taxon>Bryophyta</taxon>
        <taxon>Bryophytina</taxon>
        <taxon>Bryopsida</taxon>
        <taxon>Funariidae</taxon>
        <taxon>Funariales</taxon>
        <taxon>Funariaceae</taxon>
        <taxon>Physcomitrium</taxon>
    </lineage>
</organism>
<dbReference type="GeneID" id="112285329"/>
<dbReference type="RefSeq" id="XP_024381809.1">
    <property type="nucleotide sequence ID" value="XM_024526041.2"/>
</dbReference>
<evidence type="ECO:0000313" key="4">
    <source>
        <dbReference type="EMBL" id="PNR50127.1"/>
    </source>
</evidence>
<proteinExistence type="predicted"/>
<reference evidence="4 6" key="2">
    <citation type="journal article" date="2018" name="Plant J.">
        <title>The Physcomitrella patens chromosome-scale assembly reveals moss genome structure and evolution.</title>
        <authorList>
            <person name="Lang D."/>
            <person name="Ullrich K.K."/>
            <person name="Murat F."/>
            <person name="Fuchs J."/>
            <person name="Jenkins J."/>
            <person name="Haas F.B."/>
            <person name="Piednoel M."/>
            <person name="Gundlach H."/>
            <person name="Van Bel M."/>
            <person name="Meyberg R."/>
            <person name="Vives C."/>
            <person name="Morata J."/>
            <person name="Symeonidi A."/>
            <person name="Hiss M."/>
            <person name="Muchero W."/>
            <person name="Kamisugi Y."/>
            <person name="Saleh O."/>
            <person name="Blanc G."/>
            <person name="Decker E.L."/>
            <person name="van Gessel N."/>
            <person name="Grimwood J."/>
            <person name="Hayes R.D."/>
            <person name="Graham S.W."/>
            <person name="Gunter L.E."/>
            <person name="McDaniel S.F."/>
            <person name="Hoernstein S.N.W."/>
            <person name="Larsson A."/>
            <person name="Li F.W."/>
            <person name="Perroud P.F."/>
            <person name="Phillips J."/>
            <person name="Ranjan P."/>
            <person name="Rokshar D.S."/>
            <person name="Rothfels C.J."/>
            <person name="Schneider L."/>
            <person name="Shu S."/>
            <person name="Stevenson D.W."/>
            <person name="Thummler F."/>
            <person name="Tillich M."/>
            <person name="Villarreal Aguilar J.C."/>
            <person name="Widiez T."/>
            <person name="Wong G.K."/>
            <person name="Wymore A."/>
            <person name="Zhang Y."/>
            <person name="Zimmer A.D."/>
            <person name="Quatrano R.S."/>
            <person name="Mayer K.F.X."/>
            <person name="Goodstein D."/>
            <person name="Casacuberta J.M."/>
            <person name="Vandepoele K."/>
            <person name="Reski R."/>
            <person name="Cuming A.C."/>
            <person name="Tuskan G.A."/>
            <person name="Maumus F."/>
            <person name="Salse J."/>
            <person name="Schmutz J."/>
            <person name="Rensing S.A."/>
        </authorList>
    </citation>
    <scope>NUCLEOTIDE SEQUENCE [LARGE SCALE GENOMIC DNA]</scope>
    <source>
        <strain evidence="5 6">cv. Gransden 2004</strain>
    </source>
</reference>
<dbReference type="PaxDb" id="3218-PP1S221_12V6.1"/>
<dbReference type="Proteomes" id="UP000006727">
    <property type="component" value="Chromosome 8"/>
</dbReference>
<dbReference type="FunCoup" id="A0A2K1K8M9">
    <property type="interactions" value="5"/>
</dbReference>
<dbReference type="KEGG" id="ppp:112285329"/>
<evidence type="ECO:0000313" key="6">
    <source>
        <dbReference type="Proteomes" id="UP000006727"/>
    </source>
</evidence>
<dbReference type="InterPro" id="IPR040389">
    <property type="entry name" value="SMR"/>
</dbReference>
<reference evidence="4 6" key="1">
    <citation type="journal article" date="2008" name="Science">
        <title>The Physcomitrella genome reveals evolutionary insights into the conquest of land by plants.</title>
        <authorList>
            <person name="Rensing S."/>
            <person name="Lang D."/>
            <person name="Zimmer A."/>
            <person name="Terry A."/>
            <person name="Salamov A."/>
            <person name="Shapiro H."/>
            <person name="Nishiyama T."/>
            <person name="Perroud P.-F."/>
            <person name="Lindquist E."/>
            <person name="Kamisugi Y."/>
            <person name="Tanahashi T."/>
            <person name="Sakakibara K."/>
            <person name="Fujita T."/>
            <person name="Oishi K."/>
            <person name="Shin-I T."/>
            <person name="Kuroki Y."/>
            <person name="Toyoda A."/>
            <person name="Suzuki Y."/>
            <person name="Hashimoto A."/>
            <person name="Yamaguchi K."/>
            <person name="Sugano A."/>
            <person name="Kohara Y."/>
            <person name="Fujiyama A."/>
            <person name="Anterola A."/>
            <person name="Aoki S."/>
            <person name="Ashton N."/>
            <person name="Barbazuk W.B."/>
            <person name="Barker E."/>
            <person name="Bennetzen J."/>
            <person name="Bezanilla M."/>
            <person name="Blankenship R."/>
            <person name="Cho S.H."/>
            <person name="Dutcher S."/>
            <person name="Estelle M."/>
            <person name="Fawcett J.A."/>
            <person name="Gundlach H."/>
            <person name="Hanada K."/>
            <person name="Heyl A."/>
            <person name="Hicks K.A."/>
            <person name="Hugh J."/>
            <person name="Lohr M."/>
            <person name="Mayer K."/>
            <person name="Melkozernov A."/>
            <person name="Murata T."/>
            <person name="Nelson D."/>
            <person name="Pils B."/>
            <person name="Prigge M."/>
            <person name="Reiss B."/>
            <person name="Renner T."/>
            <person name="Rombauts S."/>
            <person name="Rushton P."/>
            <person name="Sanderfoot A."/>
            <person name="Schween G."/>
            <person name="Shiu S.-H."/>
            <person name="Stueber K."/>
            <person name="Theodoulou F.L."/>
            <person name="Tu H."/>
            <person name="Van de Peer Y."/>
            <person name="Verrier P.J."/>
            <person name="Waters E."/>
            <person name="Wood A."/>
            <person name="Yang L."/>
            <person name="Cove D."/>
            <person name="Cuming A."/>
            <person name="Hasebe M."/>
            <person name="Lucas S."/>
            <person name="Mishler D.B."/>
            <person name="Reski R."/>
            <person name="Grigoriev I."/>
            <person name="Quatrano R.S."/>
            <person name="Boore J.L."/>
        </authorList>
    </citation>
    <scope>NUCLEOTIDE SEQUENCE [LARGE SCALE GENOMIC DNA]</scope>
    <source>
        <strain evidence="5 6">cv. Gransden 2004</strain>
    </source>
</reference>
<sequence length="152" mass="16778">MAPTMVSQPAQGSMGMGKRRVTLDSWECQLPNLRPVCTRGRSLMVPGSSCTTQQSASRTKSSLTLDLSLMSDRAEEEEKEDGDVFNVEESDCETPKATEHRIPDVDIDFCPPAPKKPRSMGRFALVCAIQCDKPEFVSNPSLKMQASPCYLF</sequence>
<dbReference type="Gramene" id="Pp3c8_24740V3.1">
    <property type="protein sequence ID" value="PAC:32964038.CDS.1"/>
    <property type="gene ID" value="Pp3c8_24740"/>
</dbReference>
<dbReference type="AlphaFoldDB" id="A0A2K1K8M9"/>
<feature type="region of interest" description="Disordered" evidence="3">
    <location>
        <begin position="72"/>
        <end position="98"/>
    </location>
</feature>
<keyword evidence="2" id="KW-0131">Cell cycle</keyword>
<dbReference type="PANTHER" id="PTHR33142">
    <property type="entry name" value="CYCLIN-DEPENDENT PROTEIN KINASE INHIBITOR SMR13"/>
    <property type="match status" value="1"/>
</dbReference>
<name>A0A2K1K8M9_PHYPA</name>
<dbReference type="EMBL" id="ABEU02000008">
    <property type="protein sequence ID" value="PNR50127.1"/>
    <property type="molecule type" value="Genomic_DNA"/>
</dbReference>
<evidence type="ECO:0000256" key="2">
    <source>
        <dbReference type="ARBA" id="ARBA00023306"/>
    </source>
</evidence>
<dbReference type="EnsemblPlants" id="Pp3c8_24740V3.1">
    <property type="protein sequence ID" value="PAC:32964038.CDS.1"/>
    <property type="gene ID" value="Pp3c8_24740"/>
</dbReference>
<dbReference type="GO" id="GO:0032875">
    <property type="term" value="P:regulation of DNA endoreduplication"/>
    <property type="evidence" value="ECO:0007669"/>
    <property type="project" value="InterPro"/>
</dbReference>
<feature type="compositionally biased region" description="Acidic residues" evidence="3">
    <location>
        <begin position="74"/>
        <end position="92"/>
    </location>
</feature>
<protein>
    <submittedName>
        <fullName evidence="4 5">Uncharacterized protein</fullName>
    </submittedName>
</protein>
<evidence type="ECO:0000256" key="3">
    <source>
        <dbReference type="SAM" id="MobiDB-lite"/>
    </source>
</evidence>
<gene>
    <name evidence="5" type="primary">LOC112285329</name>
    <name evidence="4" type="ORF">PHYPA_012024</name>
</gene>
<evidence type="ECO:0000256" key="1">
    <source>
        <dbReference type="ARBA" id="ARBA00023013"/>
    </source>
</evidence>
<dbReference type="OrthoDB" id="1840446at2759"/>
<dbReference type="PANTHER" id="PTHR33142:SF8">
    <property type="entry name" value="CYCLIN-DEPENDENT PROTEIN KINASE INHIBITOR SMR9"/>
    <property type="match status" value="1"/>
</dbReference>
<dbReference type="GO" id="GO:0004860">
    <property type="term" value="F:protein kinase inhibitor activity"/>
    <property type="evidence" value="ECO:0007669"/>
    <property type="project" value="UniProtKB-KW"/>
</dbReference>